<dbReference type="GO" id="GO:0015562">
    <property type="term" value="F:efflux transmembrane transporter activity"/>
    <property type="evidence" value="ECO:0007669"/>
    <property type="project" value="TreeGrafter"/>
</dbReference>
<dbReference type="Pfam" id="PF25917">
    <property type="entry name" value="BSH_RND"/>
    <property type="match status" value="1"/>
</dbReference>
<feature type="domain" description="YknX-like C-terminal permuted SH3-like" evidence="10">
    <location>
        <begin position="348"/>
        <end position="416"/>
    </location>
</feature>
<evidence type="ECO:0000256" key="6">
    <source>
        <dbReference type="SAM" id="Phobius"/>
    </source>
</evidence>
<dbReference type="Gene3D" id="1.10.287.470">
    <property type="entry name" value="Helix hairpin bin"/>
    <property type="match status" value="1"/>
</dbReference>
<keyword evidence="3" id="KW-1003">Cell membrane</keyword>
<comment type="subcellular location">
    <subcellularLocation>
        <location evidence="1">Cell membrane</location>
    </subcellularLocation>
</comment>
<accession>Q4ULT0</accession>
<dbReference type="Gene3D" id="2.40.30.170">
    <property type="match status" value="1"/>
</dbReference>
<dbReference type="InterPro" id="IPR006143">
    <property type="entry name" value="RND_pump_MFP"/>
</dbReference>
<dbReference type="InterPro" id="IPR058624">
    <property type="entry name" value="MdtA-like_HH"/>
</dbReference>
<dbReference type="KEGG" id="rfe:RF_0642"/>
<dbReference type="PANTHER" id="PTHR30469:SF36">
    <property type="entry name" value="BLL3903 PROTEIN"/>
    <property type="match status" value="1"/>
</dbReference>
<evidence type="ECO:0000256" key="4">
    <source>
        <dbReference type="ARBA" id="ARBA00022519"/>
    </source>
</evidence>
<dbReference type="GO" id="GO:1990281">
    <property type="term" value="C:efflux pump complex"/>
    <property type="evidence" value="ECO:0007669"/>
    <property type="project" value="TreeGrafter"/>
</dbReference>
<dbReference type="NCBIfam" id="TIGR01045">
    <property type="entry name" value="RPE1"/>
    <property type="match status" value="1"/>
</dbReference>
<evidence type="ECO:0000256" key="3">
    <source>
        <dbReference type="ARBA" id="ARBA00022475"/>
    </source>
</evidence>
<dbReference type="Gene3D" id="2.40.50.100">
    <property type="match status" value="1"/>
</dbReference>
<keyword evidence="6" id="KW-0812">Transmembrane</keyword>
<protein>
    <submittedName>
        <fullName evidence="11">Membrane-fusion protein component of the RND family transporter</fullName>
    </submittedName>
</protein>
<dbReference type="PANTHER" id="PTHR30469">
    <property type="entry name" value="MULTIDRUG RESISTANCE PROTEIN MDTA"/>
    <property type="match status" value="1"/>
</dbReference>
<dbReference type="HOGENOM" id="CLU_018816_2_0_5"/>
<dbReference type="Pfam" id="PF25876">
    <property type="entry name" value="HH_MFP_RND"/>
    <property type="match status" value="1"/>
</dbReference>
<evidence type="ECO:0000256" key="5">
    <source>
        <dbReference type="ARBA" id="ARBA00023136"/>
    </source>
</evidence>
<keyword evidence="6" id="KW-1133">Transmembrane helix</keyword>
<keyword evidence="5 6" id="KW-0472">Membrane</keyword>
<dbReference type="STRING" id="315456.RF_0642"/>
<feature type="domain" description="Multidrug resistance protein MdtA-like barrel-sandwich hybrid" evidence="8">
    <location>
        <begin position="116"/>
        <end position="248"/>
    </location>
</feature>
<dbReference type="InterPro" id="IPR058626">
    <property type="entry name" value="MdtA-like_b-barrel"/>
</dbReference>
<proteinExistence type="inferred from homology"/>
<name>Q4ULT0_RICFE</name>
<dbReference type="EMBL" id="CP000053">
    <property type="protein sequence ID" value="AAY61493.1"/>
    <property type="molecule type" value="Genomic_DNA"/>
</dbReference>
<dbReference type="SUPFAM" id="SSF111369">
    <property type="entry name" value="HlyD-like secretion proteins"/>
    <property type="match status" value="1"/>
</dbReference>
<evidence type="ECO:0000313" key="11">
    <source>
        <dbReference type="EMBL" id="AAY61493.1"/>
    </source>
</evidence>
<evidence type="ECO:0000313" key="12">
    <source>
        <dbReference type="Proteomes" id="UP000008548"/>
    </source>
</evidence>
<evidence type="ECO:0000256" key="2">
    <source>
        <dbReference type="ARBA" id="ARBA00009477"/>
    </source>
</evidence>
<keyword evidence="12" id="KW-1185">Reference proteome</keyword>
<dbReference type="AlphaFoldDB" id="Q4ULT0"/>
<evidence type="ECO:0000259" key="7">
    <source>
        <dbReference type="Pfam" id="PF25876"/>
    </source>
</evidence>
<dbReference type="Gene3D" id="2.40.420.20">
    <property type="match status" value="1"/>
</dbReference>
<dbReference type="eggNOG" id="COG0845">
    <property type="taxonomic scope" value="Bacteria"/>
</dbReference>
<dbReference type="NCBIfam" id="TIGR01730">
    <property type="entry name" value="RND_mfp"/>
    <property type="match status" value="1"/>
</dbReference>
<reference evidence="11 12" key="1">
    <citation type="journal article" date="2005" name="PLoS Biol.">
        <title>The genome sequence of Rickettsia felis identifies the first putative conjugative plasmid in an obligate intracellular parasite.</title>
        <authorList>
            <person name="Ogata H."/>
            <person name="Renesto P."/>
            <person name="Audic S."/>
            <person name="Robert C."/>
            <person name="Blanc G."/>
            <person name="Fournier P.E."/>
            <person name="Parinello H."/>
            <person name="Claverie J.M."/>
            <person name="Raoult D."/>
        </authorList>
    </citation>
    <scope>NUCLEOTIDE SEQUENCE [LARGE SCALE GENOMIC DNA]</scope>
    <source>
        <strain evidence="12">ATCC VR-1525 / URRWXCal2</strain>
    </source>
</reference>
<evidence type="ECO:0000256" key="1">
    <source>
        <dbReference type="ARBA" id="ARBA00004236"/>
    </source>
</evidence>
<evidence type="ECO:0000259" key="8">
    <source>
        <dbReference type="Pfam" id="PF25917"/>
    </source>
</evidence>
<dbReference type="OrthoDB" id="9783047at2"/>
<comment type="similarity">
    <text evidence="2">Belongs to the membrane fusion protein (MFP) (TC 8.A.1) family.</text>
</comment>
<evidence type="ECO:0000259" key="10">
    <source>
        <dbReference type="Pfam" id="PF25989"/>
    </source>
</evidence>
<dbReference type="Proteomes" id="UP000008548">
    <property type="component" value="Chromosome"/>
</dbReference>
<dbReference type="InterPro" id="IPR005728">
    <property type="entry name" value="RPE1"/>
</dbReference>
<dbReference type="Pfam" id="PF25989">
    <property type="entry name" value="YknX_C"/>
    <property type="match status" value="1"/>
</dbReference>
<keyword evidence="4" id="KW-0997">Cell inner membrane</keyword>
<feature type="transmembrane region" description="Helical" evidence="6">
    <location>
        <begin position="58"/>
        <end position="75"/>
    </location>
</feature>
<gene>
    <name evidence="11" type="primary">mfp</name>
    <name evidence="11" type="ordered locus">RF_0642</name>
</gene>
<dbReference type="InterPro" id="IPR058637">
    <property type="entry name" value="YknX-like_C"/>
</dbReference>
<organism evidence="11 12">
    <name type="scientific">Rickettsia felis (strain ATCC VR-1525 / URRWXCal2)</name>
    <name type="common">Rickettsia azadi</name>
    <dbReference type="NCBI Taxonomy" id="315456"/>
    <lineage>
        <taxon>Bacteria</taxon>
        <taxon>Pseudomonadati</taxon>
        <taxon>Pseudomonadota</taxon>
        <taxon>Alphaproteobacteria</taxon>
        <taxon>Rickettsiales</taxon>
        <taxon>Rickettsiaceae</taxon>
        <taxon>Rickettsieae</taxon>
        <taxon>Rickettsia</taxon>
        <taxon>spotted fever group</taxon>
    </lineage>
</organism>
<evidence type="ECO:0000259" key="9">
    <source>
        <dbReference type="Pfam" id="PF25944"/>
    </source>
</evidence>
<feature type="domain" description="Multidrug resistance protein MdtA-like beta-barrel" evidence="9">
    <location>
        <begin position="261"/>
        <end position="340"/>
    </location>
</feature>
<sequence length="419" mass="46732">MLKTIIDFLHNAANKEEFVGDTERSTAAYTLVREDASTGSTHKLPLEASYARRLMRNLILITLLVLAVILVVWVIKHHHKSNKQIIIAAPVEVTKVIKKDVPYVIELAGAAETYQSADIRPQVTGQILSVNFDDGQEVKAGDLLYEIDSRPFQNQLQQAQANLLSDTYNLENAIKEEARYRALYQEKAVLEEQYLQMLTNMNMLKASVERDKAIIADANLQIEYSKIVAPFDGKLSESNVDIGDLVSPDFASLVTINTISPIYVSFSVPEEYLDRINKSQKSNDLALTVRTVNDQEIKDGEIVFVDNAIDPNSGTIKVKATLLNNDEILWPGQFVRVSLTIYIEKAALIVPSKAMQTNDQGPYVFVVNKDNKAVVKNIDIVFSNDDFIVIKSGIDEGETVITNGQLRLSNGTEVSVREE</sequence>
<feature type="domain" description="Multidrug resistance protein MdtA-like alpha-helical hairpin" evidence="7">
    <location>
        <begin position="155"/>
        <end position="225"/>
    </location>
</feature>
<dbReference type="InterPro" id="IPR058625">
    <property type="entry name" value="MdtA-like_BSH"/>
</dbReference>
<dbReference type="Pfam" id="PF25944">
    <property type="entry name" value="Beta-barrel_RND"/>
    <property type="match status" value="1"/>
</dbReference>